<dbReference type="EC" id="2.3.2.27" evidence="1"/>
<dbReference type="PANTHER" id="PTHR12389">
    <property type="entry name" value="ZINC FINGER PROTEIN 294"/>
    <property type="match status" value="1"/>
</dbReference>
<dbReference type="InterPro" id="IPR039795">
    <property type="entry name" value="LTN1/Rkr1"/>
</dbReference>
<dbReference type="PANTHER" id="PTHR12389:SF0">
    <property type="entry name" value="E3 UBIQUITIN-PROTEIN LIGASE LISTERIN"/>
    <property type="match status" value="1"/>
</dbReference>
<keyword evidence="1" id="KW-0808">Transferase</keyword>
<evidence type="ECO:0000259" key="2">
    <source>
        <dbReference type="Pfam" id="PF22958"/>
    </source>
</evidence>
<dbReference type="UniPathway" id="UPA00143"/>
<dbReference type="AlphaFoldDB" id="X6MX81"/>
<dbReference type="Pfam" id="PF22958">
    <property type="entry name" value="Ltn1_1st"/>
    <property type="match status" value="1"/>
</dbReference>
<keyword evidence="4" id="KW-1185">Reference proteome</keyword>
<dbReference type="GO" id="GO:0016567">
    <property type="term" value="P:protein ubiquitination"/>
    <property type="evidence" value="ECO:0007669"/>
    <property type="project" value="UniProtKB-UniPathway"/>
</dbReference>
<dbReference type="GO" id="GO:0008270">
    <property type="term" value="F:zinc ion binding"/>
    <property type="evidence" value="ECO:0007669"/>
    <property type="project" value="UniProtKB-KW"/>
</dbReference>
<dbReference type="GO" id="GO:0072344">
    <property type="term" value="P:rescue of stalled ribosome"/>
    <property type="evidence" value="ECO:0007669"/>
    <property type="project" value="UniProtKB-UniRule"/>
</dbReference>
<dbReference type="GO" id="GO:1990112">
    <property type="term" value="C:RQC complex"/>
    <property type="evidence" value="ECO:0007669"/>
    <property type="project" value="UniProtKB-UniRule"/>
</dbReference>
<reference evidence="3 4" key="1">
    <citation type="journal article" date="2013" name="Curr. Biol.">
        <title>The Genome of the Foraminiferan Reticulomyxa filosa.</title>
        <authorList>
            <person name="Glockner G."/>
            <person name="Hulsmann N."/>
            <person name="Schleicher M."/>
            <person name="Noegel A.A."/>
            <person name="Eichinger L."/>
            <person name="Gallinger C."/>
            <person name="Pawlowski J."/>
            <person name="Sierra R."/>
            <person name="Euteneuer U."/>
            <person name="Pillet L."/>
            <person name="Moustafa A."/>
            <person name="Platzer M."/>
            <person name="Groth M."/>
            <person name="Szafranski K."/>
            <person name="Schliwa M."/>
        </authorList>
    </citation>
    <scope>NUCLEOTIDE SEQUENCE [LARGE SCALE GENOMIC DNA]</scope>
</reference>
<keyword evidence="1" id="KW-0863">Zinc-finger</keyword>
<comment type="subunit">
    <text evidence="1">Component of the ribosome quality control complex (RQC).</text>
</comment>
<dbReference type="GO" id="GO:1990116">
    <property type="term" value="P:ribosome-associated ubiquitin-dependent protein catabolic process"/>
    <property type="evidence" value="ECO:0007669"/>
    <property type="project" value="UniProtKB-UniRule"/>
</dbReference>
<accession>X6MX81</accession>
<organism evidence="3 4">
    <name type="scientific">Reticulomyxa filosa</name>
    <dbReference type="NCBI Taxonomy" id="46433"/>
    <lineage>
        <taxon>Eukaryota</taxon>
        <taxon>Sar</taxon>
        <taxon>Rhizaria</taxon>
        <taxon>Retaria</taxon>
        <taxon>Foraminifera</taxon>
        <taxon>Monothalamids</taxon>
        <taxon>Reticulomyxidae</taxon>
        <taxon>Reticulomyxa</taxon>
    </lineage>
</organism>
<comment type="caution">
    <text evidence="3">The sequence shown here is derived from an EMBL/GenBank/DDBJ whole genome shotgun (WGS) entry which is preliminary data.</text>
</comment>
<dbReference type="GO" id="GO:0005829">
    <property type="term" value="C:cytosol"/>
    <property type="evidence" value="ECO:0007669"/>
    <property type="project" value="UniProtKB-UniRule"/>
</dbReference>
<gene>
    <name evidence="3" type="ORF">RFI_19203</name>
</gene>
<dbReference type="Proteomes" id="UP000023152">
    <property type="component" value="Unassembled WGS sequence"/>
</dbReference>
<comment type="pathway">
    <text evidence="1">Protein modification; protein ubiquitination.</text>
</comment>
<sequence>MSKLPKGRSKDKSDFLTTASVGGGYSALTGGFAGFHGSAKEDMFCLKRLLKKDSTTKLKALQELEELFTTTLSNEQLEPLAAALVHTFNRLALDNDKRIREHLHTVLDLYLKALVLDRQKHEYFVKNHVKRIITFWWFHKFDPVPEVSAVAHQSFQTL</sequence>
<dbReference type="InterPro" id="IPR054476">
    <property type="entry name" value="Ltn1_N"/>
</dbReference>
<protein>
    <recommendedName>
        <fullName evidence="1">E3 ubiquitin-protein ligase listerin</fullName>
        <ecNumber evidence="1">2.3.2.27</ecNumber>
    </recommendedName>
    <alternativeName>
        <fullName evidence="1">RING-type E3 ubiquitin transferase listerin</fullName>
    </alternativeName>
</protein>
<proteinExistence type="inferred from homology"/>
<keyword evidence="1" id="KW-0479">Metal-binding</keyword>
<keyword evidence="1" id="KW-0862">Zinc</keyword>
<evidence type="ECO:0000256" key="1">
    <source>
        <dbReference type="RuleBase" id="RU367090"/>
    </source>
</evidence>
<feature type="domain" description="E3 ubiquitin-protein ligase listerin N-terminal" evidence="2">
    <location>
        <begin position="43"/>
        <end position="157"/>
    </location>
</feature>
<dbReference type="OrthoDB" id="6380765at2759"/>
<evidence type="ECO:0000313" key="4">
    <source>
        <dbReference type="Proteomes" id="UP000023152"/>
    </source>
</evidence>
<name>X6MX81_RETFI</name>
<dbReference type="GO" id="GO:0043023">
    <property type="term" value="F:ribosomal large subunit binding"/>
    <property type="evidence" value="ECO:0007669"/>
    <property type="project" value="TreeGrafter"/>
</dbReference>
<comment type="catalytic activity">
    <reaction evidence="1">
        <text>S-ubiquitinyl-[E2 ubiquitin-conjugating enzyme]-L-cysteine + [acceptor protein]-L-lysine = [E2 ubiquitin-conjugating enzyme]-L-cysteine + N(6)-ubiquitinyl-[acceptor protein]-L-lysine.</text>
        <dbReference type="EC" id="2.3.2.27"/>
    </reaction>
</comment>
<feature type="non-terminal residue" evidence="3">
    <location>
        <position position="158"/>
    </location>
</feature>
<comment type="similarity">
    <text evidence="1">Belongs to the LTN1 family.</text>
</comment>
<dbReference type="EMBL" id="ASPP01015524">
    <property type="protein sequence ID" value="ETO18087.1"/>
    <property type="molecule type" value="Genomic_DNA"/>
</dbReference>
<evidence type="ECO:0000313" key="3">
    <source>
        <dbReference type="EMBL" id="ETO18087.1"/>
    </source>
</evidence>
<keyword evidence="1" id="KW-0833">Ubl conjugation pathway</keyword>
<dbReference type="GO" id="GO:0061630">
    <property type="term" value="F:ubiquitin protein ligase activity"/>
    <property type="evidence" value="ECO:0007669"/>
    <property type="project" value="UniProtKB-UniRule"/>
</dbReference>
<comment type="function">
    <text evidence="1">E3 ubiquitin-protein ligase. Component of the ribosome quality control complex (RQC), a ribosome-associated complex that mediates ubiquitination and extraction of incompletely synthesized nascent chains for proteasomal degradation.</text>
</comment>